<name>A0A7N2MQG5_QUELO</name>
<dbReference type="GO" id="GO:0016763">
    <property type="term" value="F:pentosyltransferase activity"/>
    <property type="evidence" value="ECO:0007669"/>
    <property type="project" value="UniProtKB-ARBA"/>
</dbReference>
<keyword evidence="5" id="KW-0812">Transmembrane</keyword>
<dbReference type="Pfam" id="PF04577">
    <property type="entry name" value="Glyco_transf_61"/>
    <property type="match status" value="1"/>
</dbReference>
<comment type="subcellular location">
    <subcellularLocation>
        <location evidence="1">Golgi apparatus membrane</location>
        <topology evidence="1">Single-pass type II membrane protein</topology>
    </subcellularLocation>
</comment>
<dbReference type="AlphaFoldDB" id="A0A7N2MQG5"/>
<feature type="transmembrane region" description="Helical" evidence="5">
    <location>
        <begin position="21"/>
        <end position="42"/>
    </location>
</feature>
<dbReference type="InterPro" id="IPR049625">
    <property type="entry name" value="Glyco_transf_61_cat"/>
</dbReference>
<evidence type="ECO:0000256" key="5">
    <source>
        <dbReference type="SAM" id="Phobius"/>
    </source>
</evidence>
<accession>A0A7N2MQG5</accession>
<keyword evidence="4" id="KW-0325">Glycoprotein</keyword>
<protein>
    <recommendedName>
        <fullName evidence="6">Glycosyltransferase 61 catalytic domain-containing protein</fullName>
    </recommendedName>
</protein>
<gene>
    <name evidence="7" type="primary">LOC115965894</name>
</gene>
<dbReference type="Gramene" id="QL10p027230:mrna">
    <property type="protein sequence ID" value="QL10p027230:mrna"/>
    <property type="gene ID" value="QL10p027230"/>
</dbReference>
<evidence type="ECO:0000256" key="3">
    <source>
        <dbReference type="ARBA" id="ARBA00022679"/>
    </source>
</evidence>
<proteinExistence type="predicted"/>
<keyword evidence="2" id="KW-0328">Glycosyltransferase</keyword>
<dbReference type="FunCoup" id="A0A7N2MQG5">
    <property type="interactions" value="397"/>
</dbReference>
<keyword evidence="5" id="KW-0472">Membrane</keyword>
<evidence type="ECO:0000259" key="6">
    <source>
        <dbReference type="Pfam" id="PF04577"/>
    </source>
</evidence>
<dbReference type="OMA" id="CNTMEAK"/>
<keyword evidence="5" id="KW-1133">Transmembrane helix</keyword>
<evidence type="ECO:0000256" key="4">
    <source>
        <dbReference type="ARBA" id="ARBA00023180"/>
    </source>
</evidence>
<reference evidence="7 8" key="1">
    <citation type="journal article" date="2016" name="G3 (Bethesda)">
        <title>First Draft Assembly and Annotation of the Genome of a California Endemic Oak Quercus lobata Nee (Fagaceae).</title>
        <authorList>
            <person name="Sork V.L."/>
            <person name="Fitz-Gibbon S.T."/>
            <person name="Puiu D."/>
            <person name="Crepeau M."/>
            <person name="Gugger P.F."/>
            <person name="Sherman R."/>
            <person name="Stevens K."/>
            <person name="Langley C.H."/>
            <person name="Pellegrini M."/>
            <person name="Salzberg S.L."/>
        </authorList>
    </citation>
    <scope>NUCLEOTIDE SEQUENCE [LARGE SCALE GENOMIC DNA]</scope>
    <source>
        <strain evidence="7 8">cv. SW786</strain>
    </source>
</reference>
<dbReference type="GeneID" id="115965894"/>
<reference evidence="7" key="2">
    <citation type="submission" date="2021-01" db="UniProtKB">
        <authorList>
            <consortium name="EnsemblPlants"/>
        </authorList>
    </citation>
    <scope>IDENTIFICATION</scope>
</reference>
<sequence>MMYNDLLARSFSKHEKKKLGYGAFFGCLLIALSFCTVFKPYLGPLPALNLKQSMAAGFKMLMVRDTSGSYSKPLAPLTHLSETNTSSSQETVKAAKIVTDKMEPVTNKTEPVIKKMEPLCNVTERRGDICNINGDVRIQGNSSSVFLVSSEMSILAGNNNSWSIRPYARKGDRAAMSLTKEWSVKLSGRNEIPTCNKNHSVPAILFSQGGYTGNHFHDFTDVVIPLYLTSRQYNGEVQFLITDKRPWWIAKFEAILKNLSRYELIDIDKEEEVHCFPSVVVGLKRDVKELSIDPSKNSYSMSDFKEFLRSCYSLKNANAIKLRDGQRKKPQLLIISRKRTRSFTNIGEITKMASRLGYKVTAAEPTMNVAKFAELVNSCDVLMGVHGAGLANVVFLPKNAILIQVVPFGGFEWLARTYYGEPTKDMNVKYLEYKISTKESTLVQQYPPDHVVFKDPYSIQKQGWIAFKSVYLDKQNVKLDVNRFRTTLVKALELLHR</sequence>
<evidence type="ECO:0000313" key="8">
    <source>
        <dbReference type="Proteomes" id="UP000594261"/>
    </source>
</evidence>
<keyword evidence="8" id="KW-1185">Reference proteome</keyword>
<dbReference type="InParanoid" id="A0A7N2MQG5"/>
<dbReference type="EnsemblPlants" id="QL10p027230:mrna">
    <property type="protein sequence ID" value="QL10p027230:mrna"/>
    <property type="gene ID" value="QL10p027230"/>
</dbReference>
<evidence type="ECO:0000256" key="2">
    <source>
        <dbReference type="ARBA" id="ARBA00022676"/>
    </source>
</evidence>
<dbReference type="InterPro" id="IPR007657">
    <property type="entry name" value="Glycosyltransferase_61"/>
</dbReference>
<keyword evidence="3" id="KW-0808">Transferase</keyword>
<dbReference type="Proteomes" id="UP000594261">
    <property type="component" value="Chromosome 10"/>
</dbReference>
<evidence type="ECO:0000313" key="7">
    <source>
        <dbReference type="EnsemblPlants" id="QL10p027230:mrna"/>
    </source>
</evidence>
<evidence type="ECO:0000256" key="1">
    <source>
        <dbReference type="ARBA" id="ARBA00004323"/>
    </source>
</evidence>
<dbReference type="OrthoDB" id="529273at2759"/>
<dbReference type="PANTHER" id="PTHR20961:SF5">
    <property type="entry name" value="GLYCOSYLTRANSFERASE-RELATED"/>
    <property type="match status" value="1"/>
</dbReference>
<organism evidence="7 8">
    <name type="scientific">Quercus lobata</name>
    <name type="common">Valley oak</name>
    <dbReference type="NCBI Taxonomy" id="97700"/>
    <lineage>
        <taxon>Eukaryota</taxon>
        <taxon>Viridiplantae</taxon>
        <taxon>Streptophyta</taxon>
        <taxon>Embryophyta</taxon>
        <taxon>Tracheophyta</taxon>
        <taxon>Spermatophyta</taxon>
        <taxon>Magnoliopsida</taxon>
        <taxon>eudicotyledons</taxon>
        <taxon>Gunneridae</taxon>
        <taxon>Pentapetalae</taxon>
        <taxon>rosids</taxon>
        <taxon>fabids</taxon>
        <taxon>Fagales</taxon>
        <taxon>Fagaceae</taxon>
        <taxon>Quercus</taxon>
    </lineage>
</organism>
<dbReference type="RefSeq" id="XP_030941046.1">
    <property type="nucleotide sequence ID" value="XM_031085186.1"/>
</dbReference>
<dbReference type="GO" id="GO:0000139">
    <property type="term" value="C:Golgi membrane"/>
    <property type="evidence" value="ECO:0007669"/>
    <property type="project" value="UniProtKB-SubCell"/>
</dbReference>
<feature type="domain" description="Glycosyltransferase 61 catalytic" evidence="6">
    <location>
        <begin position="313"/>
        <end position="402"/>
    </location>
</feature>
<dbReference type="PANTHER" id="PTHR20961">
    <property type="entry name" value="GLYCOSYLTRANSFERASE"/>
    <property type="match status" value="1"/>
</dbReference>
<dbReference type="KEGG" id="qlo:115965894"/>
<dbReference type="EMBL" id="LRBV02000010">
    <property type="status" value="NOT_ANNOTATED_CDS"/>
    <property type="molecule type" value="Genomic_DNA"/>
</dbReference>